<proteinExistence type="predicted"/>
<dbReference type="Proteomes" id="UP000601435">
    <property type="component" value="Unassembled WGS sequence"/>
</dbReference>
<sequence length="304" mass="34569">MLDGDLEQSEDIEHSRGQILCMTMISRVYSGGLFFAMPLRSGRAKEELGKMMGFLINMLVFCKMVSVRCIYVLPYDLWDSFRKHPRTEEVWEPLELTKEIVTMAAFGSRAQNPMVLVGHDRFVISCMRYMSAQMLPFRSLSTRRLGGFRLGDRKVENGFPGTFIYALVDVVMLRYRRDWEDFSPRNLGRLLDRLAHNLMAQDLDEVLVVNTRRNYGAMFPKTRMFDVEFQVAAPPVVLTTDGDRCSGCPTSGDLQSKSYLGIIGFAIMTIQLFQSTLSTKSLGSAAEEPQEPNSARMFLMETAK</sequence>
<accession>A0A812ZR88</accession>
<organism evidence="1 2">
    <name type="scientific">Symbiodinium necroappetens</name>
    <dbReference type="NCBI Taxonomy" id="1628268"/>
    <lineage>
        <taxon>Eukaryota</taxon>
        <taxon>Sar</taxon>
        <taxon>Alveolata</taxon>
        <taxon>Dinophyceae</taxon>
        <taxon>Suessiales</taxon>
        <taxon>Symbiodiniaceae</taxon>
        <taxon>Symbiodinium</taxon>
    </lineage>
</organism>
<protein>
    <submittedName>
        <fullName evidence="1">Uncharacterized protein</fullName>
    </submittedName>
</protein>
<comment type="caution">
    <text evidence="1">The sequence shown here is derived from an EMBL/GenBank/DDBJ whole genome shotgun (WGS) entry which is preliminary data.</text>
</comment>
<name>A0A812ZR88_9DINO</name>
<reference evidence="1" key="1">
    <citation type="submission" date="2021-02" db="EMBL/GenBank/DDBJ databases">
        <authorList>
            <person name="Dougan E. K."/>
            <person name="Rhodes N."/>
            <person name="Thang M."/>
            <person name="Chan C."/>
        </authorList>
    </citation>
    <scope>NUCLEOTIDE SEQUENCE</scope>
</reference>
<dbReference type="EMBL" id="CAJNJA010049055">
    <property type="protein sequence ID" value="CAE7835461.1"/>
    <property type="molecule type" value="Genomic_DNA"/>
</dbReference>
<gene>
    <name evidence="1" type="ORF">SNEC2469_LOCUS25100</name>
</gene>
<evidence type="ECO:0000313" key="1">
    <source>
        <dbReference type="EMBL" id="CAE7835461.1"/>
    </source>
</evidence>
<dbReference type="AlphaFoldDB" id="A0A812ZR88"/>
<dbReference type="OrthoDB" id="431339at2759"/>
<keyword evidence="2" id="KW-1185">Reference proteome</keyword>
<feature type="non-terminal residue" evidence="1">
    <location>
        <position position="1"/>
    </location>
</feature>
<evidence type="ECO:0000313" key="2">
    <source>
        <dbReference type="Proteomes" id="UP000601435"/>
    </source>
</evidence>